<evidence type="ECO:0000313" key="2">
    <source>
        <dbReference type="EMBL" id="KAJ7189754.1"/>
    </source>
</evidence>
<dbReference type="Proteomes" id="UP001219525">
    <property type="component" value="Unassembled WGS sequence"/>
</dbReference>
<evidence type="ECO:0008006" key="4">
    <source>
        <dbReference type="Google" id="ProtNLM"/>
    </source>
</evidence>
<sequence length="462" mass="52693">MTTQPDAVPFEMSKTLVQCPEFNLLVVGTSKVGKSSLIRHAFGIEMNAVSHRENRKLDLNNGLRSMQNPRFTIHEFTAYHPQELQNPERENSFLRLYKGDNIPLKDQLHAVWICIPVPSADLNKFHAAVEALLKLTKVPAVVVFTCFDLLTRERDLEISDSDDVDMEKLYLERANAKFKEICVNPLTQINPNLPYTRTSGLRKDTISNQEKAVLATLVQTTRDLIEQHIERQLWTASVTNHGKFNTSVKIGMKRYYSGLASSANFSLVKLDRCLEKSHRQITRSWEFDDPYVRLNHRDFMHEIRDLAQAVSTDAVEETSSYEYLERFQVLVALVLGTTVAATVGPVAAGMGLLLWFIQKIARVYYTMPETLRCFMEYIVDLTLVLDQLSHIVLSRPPRALTKEDVETAVARYQNSTAAAQVHSELQTYADCATLAQILQRNRAEEKMTELVTKYHIQPEMVT</sequence>
<name>A0AAD6UKR1_9AGAR</name>
<dbReference type="CDD" id="cd00882">
    <property type="entry name" value="Ras_like_GTPase"/>
    <property type="match status" value="1"/>
</dbReference>
<comment type="caution">
    <text evidence="2">The sequence shown here is derived from an EMBL/GenBank/DDBJ whole genome shotgun (WGS) entry which is preliminary data.</text>
</comment>
<keyword evidence="3" id="KW-1185">Reference proteome</keyword>
<keyword evidence="1" id="KW-0812">Transmembrane</keyword>
<accession>A0AAD6UKR1</accession>
<protein>
    <recommendedName>
        <fullName evidence="4">G domain-containing protein</fullName>
    </recommendedName>
</protein>
<evidence type="ECO:0000256" key="1">
    <source>
        <dbReference type="SAM" id="Phobius"/>
    </source>
</evidence>
<gene>
    <name evidence="2" type="ORF">GGX14DRAFT_701962</name>
</gene>
<feature type="transmembrane region" description="Helical" evidence="1">
    <location>
        <begin position="329"/>
        <end position="357"/>
    </location>
</feature>
<reference evidence="2" key="1">
    <citation type="submission" date="2023-03" db="EMBL/GenBank/DDBJ databases">
        <title>Massive genome expansion in bonnet fungi (Mycena s.s.) driven by repeated elements and novel gene families across ecological guilds.</title>
        <authorList>
            <consortium name="Lawrence Berkeley National Laboratory"/>
            <person name="Harder C.B."/>
            <person name="Miyauchi S."/>
            <person name="Viragh M."/>
            <person name="Kuo A."/>
            <person name="Thoen E."/>
            <person name="Andreopoulos B."/>
            <person name="Lu D."/>
            <person name="Skrede I."/>
            <person name="Drula E."/>
            <person name="Henrissat B."/>
            <person name="Morin E."/>
            <person name="Kohler A."/>
            <person name="Barry K."/>
            <person name="LaButti K."/>
            <person name="Morin E."/>
            <person name="Salamov A."/>
            <person name="Lipzen A."/>
            <person name="Mereny Z."/>
            <person name="Hegedus B."/>
            <person name="Baldrian P."/>
            <person name="Stursova M."/>
            <person name="Weitz H."/>
            <person name="Taylor A."/>
            <person name="Grigoriev I.V."/>
            <person name="Nagy L.G."/>
            <person name="Martin F."/>
            <person name="Kauserud H."/>
        </authorList>
    </citation>
    <scope>NUCLEOTIDE SEQUENCE</scope>
    <source>
        <strain evidence="2">9144</strain>
    </source>
</reference>
<keyword evidence="1" id="KW-0472">Membrane</keyword>
<dbReference type="AlphaFoldDB" id="A0AAD6UKR1"/>
<keyword evidence="1" id="KW-1133">Transmembrane helix</keyword>
<dbReference type="SUPFAM" id="SSF52540">
    <property type="entry name" value="P-loop containing nucleoside triphosphate hydrolases"/>
    <property type="match status" value="1"/>
</dbReference>
<dbReference type="EMBL" id="JARJCW010000167">
    <property type="protein sequence ID" value="KAJ7189754.1"/>
    <property type="molecule type" value="Genomic_DNA"/>
</dbReference>
<evidence type="ECO:0000313" key="3">
    <source>
        <dbReference type="Proteomes" id="UP001219525"/>
    </source>
</evidence>
<dbReference type="Gene3D" id="3.40.50.300">
    <property type="entry name" value="P-loop containing nucleotide triphosphate hydrolases"/>
    <property type="match status" value="1"/>
</dbReference>
<proteinExistence type="predicted"/>
<organism evidence="2 3">
    <name type="scientific">Mycena pura</name>
    <dbReference type="NCBI Taxonomy" id="153505"/>
    <lineage>
        <taxon>Eukaryota</taxon>
        <taxon>Fungi</taxon>
        <taxon>Dikarya</taxon>
        <taxon>Basidiomycota</taxon>
        <taxon>Agaricomycotina</taxon>
        <taxon>Agaricomycetes</taxon>
        <taxon>Agaricomycetidae</taxon>
        <taxon>Agaricales</taxon>
        <taxon>Marasmiineae</taxon>
        <taxon>Mycenaceae</taxon>
        <taxon>Mycena</taxon>
    </lineage>
</organism>
<dbReference type="InterPro" id="IPR027417">
    <property type="entry name" value="P-loop_NTPase"/>
</dbReference>